<dbReference type="Gene3D" id="2.40.50.100">
    <property type="match status" value="1"/>
</dbReference>
<evidence type="ECO:0000256" key="1">
    <source>
        <dbReference type="SAM" id="Coils"/>
    </source>
</evidence>
<evidence type="ECO:0000313" key="3">
    <source>
        <dbReference type="EMBL" id="SET42521.1"/>
    </source>
</evidence>
<gene>
    <name evidence="3" type="ORF">SAMN05660297_02374</name>
</gene>
<dbReference type="GO" id="GO:1990281">
    <property type="term" value="C:efflux pump complex"/>
    <property type="evidence" value="ECO:0007669"/>
    <property type="project" value="TreeGrafter"/>
</dbReference>
<name>A0A1I0EDL3_9FIRM</name>
<dbReference type="Gene3D" id="2.40.30.170">
    <property type="match status" value="1"/>
</dbReference>
<accession>A0A1I0EDL3</accession>
<dbReference type="InterPro" id="IPR059052">
    <property type="entry name" value="HH_YbhG-like"/>
</dbReference>
<dbReference type="RefSeq" id="WP_090444157.1">
    <property type="nucleotide sequence ID" value="NZ_FOHU01000010.1"/>
</dbReference>
<dbReference type="OrthoDB" id="2015187at2"/>
<dbReference type="SUPFAM" id="SSF111369">
    <property type="entry name" value="HlyD-like secretion proteins"/>
    <property type="match status" value="1"/>
</dbReference>
<organism evidence="3 4">
    <name type="scientific">Natronincola peptidivorans</name>
    <dbReference type="NCBI Taxonomy" id="426128"/>
    <lineage>
        <taxon>Bacteria</taxon>
        <taxon>Bacillati</taxon>
        <taxon>Bacillota</taxon>
        <taxon>Clostridia</taxon>
        <taxon>Peptostreptococcales</taxon>
        <taxon>Natronincolaceae</taxon>
        <taxon>Natronincola</taxon>
    </lineage>
</organism>
<feature type="coiled-coil region" evidence="1">
    <location>
        <begin position="123"/>
        <end position="150"/>
    </location>
</feature>
<evidence type="ECO:0000259" key="2">
    <source>
        <dbReference type="Pfam" id="PF25881"/>
    </source>
</evidence>
<proteinExistence type="predicted"/>
<evidence type="ECO:0000313" key="4">
    <source>
        <dbReference type="Proteomes" id="UP000199568"/>
    </source>
</evidence>
<dbReference type="PANTHER" id="PTHR30469:SF20">
    <property type="entry name" value="EFFLUX RND TRANSPORTER PERIPLASMIC ADAPTOR SUBUNIT"/>
    <property type="match status" value="1"/>
</dbReference>
<keyword evidence="4" id="KW-1185">Reference proteome</keyword>
<dbReference type="Gene3D" id="2.40.420.20">
    <property type="match status" value="1"/>
</dbReference>
<reference evidence="3 4" key="1">
    <citation type="submission" date="2016-10" db="EMBL/GenBank/DDBJ databases">
        <authorList>
            <person name="de Groot N.N."/>
        </authorList>
    </citation>
    <scope>NUCLEOTIDE SEQUENCE [LARGE SCALE GENOMIC DNA]</scope>
    <source>
        <strain evidence="3 4">DSM 18979</strain>
    </source>
</reference>
<sequence length="407" mass="45459">MSKKRMILAALMMIIIGAILWSCVNNRQNGEEVSASKPVAVIEAVEEDIPVVLDYIGSIAPEETRRMAFKSSGRIRSIPVEKGDFIERGEVIAELDTEDLRYALMASEAQMEAAHAQYMKALNGASQEDINNAELNAKKARDASEFYKDTYEKMKVLYEASAISKQELDQAKLEMDIRQADLGQAEEILNQLIRGAREEDKEALFHQYQQAKADYLYRKNLLEDAVLIADIDGYIVDVFFKEGELYNGGYPLAIVRGEGQILKIGVTSKDLMEIEAGMRALVSVGNQLSEGIVSHINPMPNETTRTYAVEINILEGIFPIGETANVELMLGYQEAISIPISSILYQGEDFVFTVHEDKAERRRIEIIDVVGTNALVKGIKHGEMVVIEGMKNLRDGDQVTLKDRDVE</sequence>
<dbReference type="EMBL" id="FOHU01000010">
    <property type="protein sequence ID" value="SET42521.1"/>
    <property type="molecule type" value="Genomic_DNA"/>
</dbReference>
<feature type="domain" description="YbhG-like alpha-helical hairpin" evidence="2">
    <location>
        <begin position="95"/>
        <end position="213"/>
    </location>
</feature>
<dbReference type="GO" id="GO:0015562">
    <property type="term" value="F:efflux transmembrane transporter activity"/>
    <property type="evidence" value="ECO:0007669"/>
    <property type="project" value="TreeGrafter"/>
</dbReference>
<dbReference type="STRING" id="426128.SAMN05660297_02374"/>
<dbReference type="Pfam" id="PF25881">
    <property type="entry name" value="HH_YBHG"/>
    <property type="match status" value="1"/>
</dbReference>
<keyword evidence="1" id="KW-0175">Coiled coil</keyword>
<protein>
    <submittedName>
        <fullName evidence="3">RND family efflux transporter, MFP subunit</fullName>
    </submittedName>
</protein>
<dbReference type="Gene3D" id="1.10.287.470">
    <property type="entry name" value="Helix hairpin bin"/>
    <property type="match status" value="1"/>
</dbReference>
<dbReference type="PANTHER" id="PTHR30469">
    <property type="entry name" value="MULTIDRUG RESISTANCE PROTEIN MDTA"/>
    <property type="match status" value="1"/>
</dbReference>
<dbReference type="AlphaFoldDB" id="A0A1I0EDL3"/>
<dbReference type="Proteomes" id="UP000199568">
    <property type="component" value="Unassembled WGS sequence"/>
</dbReference>